<dbReference type="AlphaFoldDB" id="A0A1R2CDJ4"/>
<feature type="domain" description="ADF-H" evidence="3">
    <location>
        <begin position="1"/>
        <end position="118"/>
    </location>
</feature>
<dbReference type="EMBL" id="MPUH01000188">
    <property type="protein sequence ID" value="OMJ87030.1"/>
    <property type="molecule type" value="Genomic_DNA"/>
</dbReference>
<dbReference type="PANTHER" id="PTHR11913">
    <property type="entry name" value="COFILIN-RELATED"/>
    <property type="match status" value="1"/>
</dbReference>
<dbReference type="InterPro" id="IPR017904">
    <property type="entry name" value="ADF/Cofilin"/>
</dbReference>
<evidence type="ECO:0000256" key="1">
    <source>
        <dbReference type="ARBA" id="ARBA00006844"/>
    </source>
</evidence>
<name>A0A1R2CDJ4_9CILI</name>
<dbReference type="CDD" id="cd11286">
    <property type="entry name" value="ADF_cofilin_like"/>
    <property type="match status" value="1"/>
</dbReference>
<dbReference type="SUPFAM" id="SSF55753">
    <property type="entry name" value="Actin depolymerizing proteins"/>
    <property type="match status" value="1"/>
</dbReference>
<evidence type="ECO:0000313" key="4">
    <source>
        <dbReference type="EMBL" id="OMJ87030.1"/>
    </source>
</evidence>
<evidence type="ECO:0000259" key="3">
    <source>
        <dbReference type="PROSITE" id="PS51263"/>
    </source>
</evidence>
<dbReference type="Pfam" id="PF00241">
    <property type="entry name" value="Cofilin_ADF"/>
    <property type="match status" value="1"/>
</dbReference>
<dbReference type="GO" id="GO:0015629">
    <property type="term" value="C:actin cytoskeleton"/>
    <property type="evidence" value="ECO:0007669"/>
    <property type="project" value="InterPro"/>
</dbReference>
<organism evidence="4 5">
    <name type="scientific">Stentor coeruleus</name>
    <dbReference type="NCBI Taxonomy" id="5963"/>
    <lineage>
        <taxon>Eukaryota</taxon>
        <taxon>Sar</taxon>
        <taxon>Alveolata</taxon>
        <taxon>Ciliophora</taxon>
        <taxon>Postciliodesmatophora</taxon>
        <taxon>Heterotrichea</taxon>
        <taxon>Heterotrichida</taxon>
        <taxon>Stentoridae</taxon>
        <taxon>Stentor</taxon>
    </lineage>
</organism>
<dbReference type="GO" id="GO:0003779">
    <property type="term" value="F:actin binding"/>
    <property type="evidence" value="ECO:0007669"/>
    <property type="project" value="UniProtKB-KW"/>
</dbReference>
<dbReference type="Gene3D" id="3.40.20.10">
    <property type="entry name" value="Severin"/>
    <property type="match status" value="1"/>
</dbReference>
<gene>
    <name evidence="4" type="ORF">SteCoe_11359</name>
</gene>
<keyword evidence="5" id="KW-1185">Reference proteome</keyword>
<comment type="caution">
    <text evidence="4">The sequence shown here is derived from an EMBL/GenBank/DDBJ whole genome shotgun (WGS) entry which is preliminary data.</text>
</comment>
<dbReference type="GO" id="GO:0030042">
    <property type="term" value="P:actin filament depolymerization"/>
    <property type="evidence" value="ECO:0007669"/>
    <property type="project" value="InterPro"/>
</dbReference>
<dbReference type="OrthoDB" id="10249245at2759"/>
<protein>
    <recommendedName>
        <fullName evidence="3">ADF-H domain-containing protein</fullName>
    </recommendedName>
</protein>
<reference evidence="4 5" key="1">
    <citation type="submission" date="2016-11" db="EMBL/GenBank/DDBJ databases">
        <title>The macronuclear genome of Stentor coeruleus: a giant cell with tiny introns.</title>
        <authorList>
            <person name="Slabodnick M."/>
            <person name="Ruby J.G."/>
            <person name="Reiff S.B."/>
            <person name="Swart E.C."/>
            <person name="Gosai S."/>
            <person name="Prabakaran S."/>
            <person name="Witkowska E."/>
            <person name="Larue G.E."/>
            <person name="Fisher S."/>
            <person name="Freeman R.M."/>
            <person name="Gunawardena J."/>
            <person name="Chu W."/>
            <person name="Stover N.A."/>
            <person name="Gregory B.D."/>
            <person name="Nowacki M."/>
            <person name="Derisi J."/>
            <person name="Roy S.W."/>
            <person name="Marshall W.F."/>
            <person name="Sood P."/>
        </authorList>
    </citation>
    <scope>NUCLEOTIDE SEQUENCE [LARGE SCALE GENOMIC DNA]</scope>
    <source>
        <strain evidence="4">WM001</strain>
    </source>
</reference>
<evidence type="ECO:0000256" key="2">
    <source>
        <dbReference type="ARBA" id="ARBA00023203"/>
    </source>
</evidence>
<accession>A0A1R2CDJ4</accession>
<dbReference type="InterPro" id="IPR029006">
    <property type="entry name" value="ADF-H/Gelsolin-like_dom_sf"/>
</dbReference>
<sequence>MKMDKDIKYIVFKIENQSTVVVDKVGEPNASERQFHHDVAQNEPRFIVFDFPAQTSDGLILNKLIFIHYCPDNSKVKDKMVYASTKENLKRRFVGLYKEIQASAHDELTFQSIASSIRL</sequence>
<dbReference type="PROSITE" id="PS51263">
    <property type="entry name" value="ADF_H"/>
    <property type="match status" value="1"/>
</dbReference>
<proteinExistence type="inferred from homology"/>
<dbReference type="SMART" id="SM00102">
    <property type="entry name" value="ADF"/>
    <property type="match status" value="1"/>
</dbReference>
<dbReference type="InterPro" id="IPR002108">
    <property type="entry name" value="ADF-H"/>
</dbReference>
<keyword evidence="2" id="KW-0009">Actin-binding</keyword>
<dbReference type="Proteomes" id="UP000187209">
    <property type="component" value="Unassembled WGS sequence"/>
</dbReference>
<evidence type="ECO:0000313" key="5">
    <source>
        <dbReference type="Proteomes" id="UP000187209"/>
    </source>
</evidence>
<dbReference type="PRINTS" id="PR00006">
    <property type="entry name" value="COFILIN"/>
</dbReference>
<comment type="similarity">
    <text evidence="1">Belongs to the actin-binding proteins ADF family.</text>
</comment>